<keyword evidence="3" id="KW-1185">Reference proteome</keyword>
<name>A0A9N8YK65_9GLOM</name>
<evidence type="ECO:0000313" key="2">
    <source>
        <dbReference type="EMBL" id="CAG8437939.1"/>
    </source>
</evidence>
<dbReference type="Proteomes" id="UP000789508">
    <property type="component" value="Unassembled WGS sequence"/>
</dbReference>
<feature type="coiled-coil region" evidence="1">
    <location>
        <begin position="416"/>
        <end position="450"/>
    </location>
</feature>
<dbReference type="EMBL" id="CAJVPS010000002">
    <property type="protein sequence ID" value="CAG8437939.1"/>
    <property type="molecule type" value="Genomic_DNA"/>
</dbReference>
<gene>
    <name evidence="2" type="ORF">ALEPTO_LOCUS57</name>
</gene>
<evidence type="ECO:0000256" key="1">
    <source>
        <dbReference type="SAM" id="Coils"/>
    </source>
</evidence>
<evidence type="ECO:0000313" key="3">
    <source>
        <dbReference type="Proteomes" id="UP000789508"/>
    </source>
</evidence>
<comment type="caution">
    <text evidence="2">The sequence shown here is derived from an EMBL/GenBank/DDBJ whole genome shotgun (WGS) entry which is preliminary data.</text>
</comment>
<keyword evidence="1" id="KW-0175">Coiled coil</keyword>
<protein>
    <submittedName>
        <fullName evidence="2">8411_t:CDS:1</fullName>
    </submittedName>
</protein>
<reference evidence="2" key="1">
    <citation type="submission" date="2021-06" db="EMBL/GenBank/DDBJ databases">
        <authorList>
            <person name="Kallberg Y."/>
            <person name="Tangrot J."/>
            <person name="Rosling A."/>
        </authorList>
    </citation>
    <scope>NUCLEOTIDE SEQUENCE</scope>
    <source>
        <strain evidence="2">FL130A</strain>
    </source>
</reference>
<dbReference type="AlphaFoldDB" id="A0A9N8YK65"/>
<proteinExistence type="predicted"/>
<sequence>MNKQELNKNYYQTHKEVIKARQKERYQLKKTTPTPKRKSLGTYYHAHNIKVLISLKDYLERTFKKSQREVNGYVGYQYSFKAVNAPLLLREAINQNQQVQNLISLLPIIGGLAFENNSEMSGFVGKIMPYIPLILEDITGQKMRMGGTIGDILACLQRLEQKFDGFAKNTAEQFILQEKQISTLLNQTQSLTDFRSSLEGSFLLLSATGYALYKFGIINKIASFLKPEVDPITKEEKYTLRIGGQRFVRAGFFKEENNSIASEKTIPVSETIPAVNETTNSVESQATTQQGFQQPITKVCRECKLNNNELTKQRQQAVTNLMSAYEQMGHVMVFGINLPDWKSSLQEALTNYVKTPLEQSTASFTKLAENKAQEFKAIGPQTHSEKVYLDQTKEEIGLKDFLQLRSRVKELPSTEQKGYEKQLKVKELTITNLEEKLEKVRELIVENKLEKLKAMMKKGEI</sequence>
<accession>A0A9N8YK65</accession>
<dbReference type="OrthoDB" id="10585836at2759"/>
<organism evidence="2 3">
    <name type="scientific">Ambispora leptoticha</name>
    <dbReference type="NCBI Taxonomy" id="144679"/>
    <lineage>
        <taxon>Eukaryota</taxon>
        <taxon>Fungi</taxon>
        <taxon>Fungi incertae sedis</taxon>
        <taxon>Mucoromycota</taxon>
        <taxon>Glomeromycotina</taxon>
        <taxon>Glomeromycetes</taxon>
        <taxon>Archaeosporales</taxon>
        <taxon>Ambisporaceae</taxon>
        <taxon>Ambispora</taxon>
    </lineage>
</organism>